<protein>
    <submittedName>
        <fullName evidence="2">Alpha/beta hydrolase</fullName>
    </submittedName>
</protein>
<dbReference type="Proteomes" id="UP000501058">
    <property type="component" value="Chromosome"/>
</dbReference>
<keyword evidence="3" id="KW-1185">Reference proteome</keyword>
<dbReference type="RefSeq" id="WP_166233046.1">
    <property type="nucleotide sequence ID" value="NZ_CP049865.1"/>
</dbReference>
<evidence type="ECO:0000313" key="3">
    <source>
        <dbReference type="Proteomes" id="UP000501058"/>
    </source>
</evidence>
<proteinExistence type="predicted"/>
<dbReference type="SUPFAM" id="SSF53474">
    <property type="entry name" value="alpha/beta-Hydrolases"/>
    <property type="match status" value="1"/>
</dbReference>
<dbReference type="KEGG" id="prv:G7070_06970"/>
<reference evidence="2 3" key="1">
    <citation type="submission" date="2020-03" db="EMBL/GenBank/DDBJ databases">
        <title>Propioniciclava sp. nov., isolated from Hydrophilus acuminatus.</title>
        <authorList>
            <person name="Hyun D.-W."/>
            <person name="Bae J.-W."/>
        </authorList>
    </citation>
    <scope>NUCLEOTIDE SEQUENCE [LARGE SCALE GENOMIC DNA]</scope>
    <source>
        <strain evidence="2 3">HDW11</strain>
    </source>
</reference>
<dbReference type="InterPro" id="IPR000073">
    <property type="entry name" value="AB_hydrolase_1"/>
</dbReference>
<dbReference type="AlphaFoldDB" id="A0A6G7Y5V0"/>
<dbReference type="Pfam" id="PF00561">
    <property type="entry name" value="Abhydrolase_1"/>
    <property type="match status" value="1"/>
</dbReference>
<gene>
    <name evidence="2" type="ORF">G7070_06970</name>
</gene>
<evidence type="ECO:0000259" key="1">
    <source>
        <dbReference type="Pfam" id="PF00561"/>
    </source>
</evidence>
<accession>A0A6G7Y5V0</accession>
<sequence>MQHDRRAPSFRVLGSGEDPAVVVPGGPLLDGQYLGDLGGVSAHRALAVLHLPRIPASEVPRLIEAARDELGLRAVDLVAHSAGTSAALCYLAEFPQHVRRLVLISLAVSAAGVEADPEGMSTVLDSRKEEPGTDAAINASKADPDSLEAQRLSFGSWGDTLARPRRRRLSRRPRRA</sequence>
<name>A0A6G7Y5V0_9ACTN</name>
<dbReference type="EMBL" id="CP049865">
    <property type="protein sequence ID" value="QIK72056.1"/>
    <property type="molecule type" value="Genomic_DNA"/>
</dbReference>
<organism evidence="2 3">
    <name type="scientific">Propioniciclava coleopterorum</name>
    <dbReference type="NCBI Taxonomy" id="2714937"/>
    <lineage>
        <taxon>Bacteria</taxon>
        <taxon>Bacillati</taxon>
        <taxon>Actinomycetota</taxon>
        <taxon>Actinomycetes</taxon>
        <taxon>Propionibacteriales</taxon>
        <taxon>Propionibacteriaceae</taxon>
        <taxon>Propioniciclava</taxon>
    </lineage>
</organism>
<dbReference type="GO" id="GO:0016787">
    <property type="term" value="F:hydrolase activity"/>
    <property type="evidence" value="ECO:0007669"/>
    <property type="project" value="UniProtKB-KW"/>
</dbReference>
<keyword evidence="2" id="KW-0378">Hydrolase</keyword>
<dbReference type="InterPro" id="IPR029058">
    <property type="entry name" value="AB_hydrolase_fold"/>
</dbReference>
<feature type="domain" description="AB hydrolase-1" evidence="1">
    <location>
        <begin position="58"/>
        <end position="117"/>
    </location>
</feature>
<evidence type="ECO:0000313" key="2">
    <source>
        <dbReference type="EMBL" id="QIK72056.1"/>
    </source>
</evidence>
<dbReference type="Gene3D" id="3.40.50.1820">
    <property type="entry name" value="alpha/beta hydrolase"/>
    <property type="match status" value="1"/>
</dbReference>